<dbReference type="Gene3D" id="3.40.50.2000">
    <property type="entry name" value="Glycogen Phosphorylase B"/>
    <property type="match status" value="2"/>
</dbReference>
<evidence type="ECO:0000256" key="3">
    <source>
        <dbReference type="ARBA" id="ARBA00022679"/>
    </source>
</evidence>
<keyword evidence="4" id="KW-1133">Transmembrane helix</keyword>
<evidence type="ECO:0000256" key="2">
    <source>
        <dbReference type="ARBA" id="ARBA00022676"/>
    </source>
</evidence>
<evidence type="ECO:0000313" key="6">
    <source>
        <dbReference type="RefSeq" id="XP_017301109.2"/>
    </source>
</evidence>
<name>A0A1S4EG53_DIACI</name>
<reference evidence="6" key="1">
    <citation type="submission" date="2025-08" db="UniProtKB">
        <authorList>
            <consortium name="RefSeq"/>
        </authorList>
    </citation>
    <scope>IDENTIFICATION</scope>
</reference>
<dbReference type="PANTHER" id="PTHR48043:SF145">
    <property type="entry name" value="FI06409P-RELATED"/>
    <property type="match status" value="1"/>
</dbReference>
<dbReference type="PaxDb" id="121845-A0A1S4EG53"/>
<protein>
    <submittedName>
        <fullName evidence="6">UDP-glucuronosyltransferase 2B7-like</fullName>
    </submittedName>
</protein>
<feature type="transmembrane region" description="Helical" evidence="4">
    <location>
        <begin position="498"/>
        <end position="519"/>
    </location>
</feature>
<gene>
    <name evidence="6" type="primary">LOC103512945</name>
</gene>
<dbReference type="STRING" id="121845.A0A1S4EG53"/>
<proteinExistence type="inferred from homology"/>
<organism evidence="5 6">
    <name type="scientific">Diaphorina citri</name>
    <name type="common">Asian citrus psyllid</name>
    <dbReference type="NCBI Taxonomy" id="121845"/>
    <lineage>
        <taxon>Eukaryota</taxon>
        <taxon>Metazoa</taxon>
        <taxon>Ecdysozoa</taxon>
        <taxon>Arthropoda</taxon>
        <taxon>Hexapoda</taxon>
        <taxon>Insecta</taxon>
        <taxon>Pterygota</taxon>
        <taxon>Neoptera</taxon>
        <taxon>Paraneoptera</taxon>
        <taxon>Hemiptera</taxon>
        <taxon>Sternorrhyncha</taxon>
        <taxon>Psylloidea</taxon>
        <taxon>Psyllidae</taxon>
        <taxon>Diaphorininae</taxon>
        <taxon>Diaphorina</taxon>
    </lineage>
</organism>
<evidence type="ECO:0000256" key="4">
    <source>
        <dbReference type="SAM" id="Phobius"/>
    </source>
</evidence>
<dbReference type="Proteomes" id="UP000079169">
    <property type="component" value="Unplaced"/>
</dbReference>
<keyword evidence="4" id="KW-0472">Membrane</keyword>
<dbReference type="RefSeq" id="XP_017301109.2">
    <property type="nucleotide sequence ID" value="XM_017445620.2"/>
</dbReference>
<dbReference type="PANTHER" id="PTHR48043">
    <property type="entry name" value="EG:EG0003.4 PROTEIN-RELATED"/>
    <property type="match status" value="1"/>
</dbReference>
<evidence type="ECO:0000256" key="1">
    <source>
        <dbReference type="ARBA" id="ARBA00009995"/>
    </source>
</evidence>
<dbReference type="CDD" id="cd03784">
    <property type="entry name" value="GT1_Gtf-like"/>
    <property type="match status" value="1"/>
</dbReference>
<dbReference type="GeneID" id="103512945"/>
<dbReference type="InterPro" id="IPR050271">
    <property type="entry name" value="UDP-glycosyltransferase"/>
</dbReference>
<keyword evidence="4" id="KW-0812">Transmembrane</keyword>
<keyword evidence="3" id="KW-0808">Transferase</keyword>
<accession>A0A1S4EG53</accession>
<keyword evidence="2" id="KW-0328">Glycosyltransferase</keyword>
<keyword evidence="5" id="KW-1185">Reference proteome</keyword>
<dbReference type="KEGG" id="dci:103512945"/>
<comment type="similarity">
    <text evidence="1">Belongs to the UDP-glycosyltransferase family.</text>
</comment>
<sequence length="526" mass="59394">MAASWKLFLGLVVLGLYSTSINSYRILGFFPFPIYSHQVPFFRVFDELVTRGHDITLVAGFPLSDTDPKLYKYIPIPFLLKFNDAKGRSPLLFAHKSTAKTVNHYSNFCLTSLQNILTTREVTEFYRTDNGTYDLIISEITFCGEPHAALGHKYRGVPVINFQPLGYRAAVFSLYGNLLMPNIMPDVREPFTDRMTFWQSLDNMYLTLWDLWDMYMSYLPQLEEMMRANLHYPGSESRPDLVSLLHSMSLTLVEYDPAILGVAFPIAPNLKFTGGLHLRPGELLSADLESFMNDLHYPGSESRPDLVSLLHSMSLTLVEYDPAILGVAFPIAPNLKFTGGLHLRPGELLSADLESFMNATPHVAMPTGHRNCKLFITHGGIHSSMEAVYHGVPVVMMPGFSDQHQNCKLMEEKGMGLITPHETITGDILYITIREVLNNPRYRDTVGRLSKQVRSLPYSNLDQAVRWAEHVAANKGVLGYTPAAQQTSVMRLLGVELWVIWTILVVLVVVIVMSLIRCLRRCCRKK</sequence>
<dbReference type="GO" id="GO:0008194">
    <property type="term" value="F:UDP-glycosyltransferase activity"/>
    <property type="evidence" value="ECO:0007669"/>
    <property type="project" value="InterPro"/>
</dbReference>
<dbReference type="Pfam" id="PF00201">
    <property type="entry name" value="UDPGT"/>
    <property type="match status" value="2"/>
</dbReference>
<evidence type="ECO:0000313" key="5">
    <source>
        <dbReference type="Proteomes" id="UP000079169"/>
    </source>
</evidence>
<dbReference type="AlphaFoldDB" id="A0A1S4EG53"/>
<dbReference type="InterPro" id="IPR002213">
    <property type="entry name" value="UDP_glucos_trans"/>
</dbReference>
<dbReference type="SUPFAM" id="SSF53756">
    <property type="entry name" value="UDP-Glycosyltransferase/glycogen phosphorylase"/>
    <property type="match status" value="2"/>
</dbReference>